<protein>
    <submittedName>
        <fullName evidence="1">Uncharacterized protein</fullName>
    </submittedName>
</protein>
<keyword evidence="2" id="KW-1185">Reference proteome</keyword>
<evidence type="ECO:0000313" key="1">
    <source>
        <dbReference type="EMBL" id="MDR6241886.1"/>
    </source>
</evidence>
<organism evidence="1 2">
    <name type="scientific">Aureibacter tunicatorum</name>
    <dbReference type="NCBI Taxonomy" id="866807"/>
    <lineage>
        <taxon>Bacteria</taxon>
        <taxon>Pseudomonadati</taxon>
        <taxon>Bacteroidota</taxon>
        <taxon>Cytophagia</taxon>
        <taxon>Cytophagales</taxon>
        <taxon>Persicobacteraceae</taxon>
        <taxon>Aureibacter</taxon>
    </lineage>
</organism>
<proteinExistence type="predicted"/>
<dbReference type="RefSeq" id="WP_309943063.1">
    <property type="nucleotide sequence ID" value="NZ_AP025310.1"/>
</dbReference>
<reference evidence="1" key="1">
    <citation type="submission" date="2023-07" db="EMBL/GenBank/DDBJ databases">
        <title>Genomic Encyclopedia of Type Strains, Phase IV (KMG-IV): sequencing the most valuable type-strain genomes for metagenomic binning, comparative biology and taxonomic classification.</title>
        <authorList>
            <person name="Goeker M."/>
        </authorList>
    </citation>
    <scope>NUCLEOTIDE SEQUENCE</scope>
    <source>
        <strain evidence="1">DSM 26174</strain>
    </source>
</reference>
<dbReference type="EMBL" id="JAVDQD010000013">
    <property type="protein sequence ID" value="MDR6241886.1"/>
    <property type="molecule type" value="Genomic_DNA"/>
</dbReference>
<sequence>MKDYKDLISDESFDLVIKNGDLFTGDPDYNHIRTIIMASPGDFRFAPRMGGRIVKMKNGMWNHEYKRYLSIQLESDNYNVNTLHINSEGEIDIDAHRKS</sequence>
<dbReference type="Proteomes" id="UP001185092">
    <property type="component" value="Unassembled WGS sequence"/>
</dbReference>
<accession>A0AAE4BUL4</accession>
<comment type="caution">
    <text evidence="1">The sequence shown here is derived from an EMBL/GenBank/DDBJ whole genome shotgun (WGS) entry which is preliminary data.</text>
</comment>
<evidence type="ECO:0000313" key="2">
    <source>
        <dbReference type="Proteomes" id="UP001185092"/>
    </source>
</evidence>
<dbReference type="AlphaFoldDB" id="A0AAE4BUL4"/>
<name>A0AAE4BUL4_9BACT</name>
<gene>
    <name evidence="1" type="ORF">HNQ88_004973</name>
</gene>